<dbReference type="PANTHER" id="PTHR44083:SF16">
    <property type="entry name" value="F-BOX DOMAIN-CONTAINING PROTEIN"/>
    <property type="match status" value="1"/>
</dbReference>
<dbReference type="InterPro" id="IPR006594">
    <property type="entry name" value="LisH"/>
</dbReference>
<dbReference type="InterPro" id="IPR027728">
    <property type="entry name" value="Topless_fam"/>
</dbReference>
<gene>
    <name evidence="5" type="primary">TPR1</name>
    <name evidence="5" type="ORF">KSP39_PZI022353</name>
</gene>
<sequence length="308" mass="35188">MSSSEFPHPARAGGASTMPSEEDKRRFRKELVFLIIQFLRGEKFEETIHMLEQESALYFDMKHFVKMVVAGNWDELERYLLGFTRLEDNEQSMKIFFLIRRQKYLEALESSTFISDFRENEEFKDCGDTKSMRALLLLELKKLIMMNPLFLGKLQFPRIKKSRLKALISQSSKICKQTNSQNPMPEADGTTNFLDCVGELPTPAALNTTPTHGVASSKFRATTRSNPNMDPCSVNTTRALTWTRSILISESAQLRIESSTSRDKQCIDDLPTYVAATLRQGYTVTSIDFHPSQHTVLLGWVPFARACF</sequence>
<feature type="domain" description="CTLH" evidence="4">
    <location>
        <begin position="58"/>
        <end position="115"/>
    </location>
</feature>
<evidence type="ECO:0000256" key="3">
    <source>
        <dbReference type="SAM" id="MobiDB-lite"/>
    </source>
</evidence>
<keyword evidence="1" id="KW-0853">WD repeat</keyword>
<dbReference type="InterPro" id="IPR054080">
    <property type="entry name" value="TPR1-like_2nd"/>
</dbReference>
<name>A0AAP0AW33_9ASPA</name>
<comment type="caution">
    <text evidence="5">The sequence shown here is derived from an EMBL/GenBank/DDBJ whole genome shotgun (WGS) entry which is preliminary data.</text>
</comment>
<evidence type="ECO:0000256" key="2">
    <source>
        <dbReference type="ARBA" id="ARBA00022737"/>
    </source>
</evidence>
<evidence type="ECO:0000313" key="5">
    <source>
        <dbReference type="EMBL" id="KAK8916782.1"/>
    </source>
</evidence>
<reference evidence="5 6" key="1">
    <citation type="journal article" date="2022" name="Nat. Plants">
        <title>Genomes of leafy and leafless Platanthera orchids illuminate the evolution of mycoheterotrophy.</title>
        <authorList>
            <person name="Li M.H."/>
            <person name="Liu K.W."/>
            <person name="Li Z."/>
            <person name="Lu H.C."/>
            <person name="Ye Q.L."/>
            <person name="Zhang D."/>
            <person name="Wang J.Y."/>
            <person name="Li Y.F."/>
            <person name="Zhong Z.M."/>
            <person name="Liu X."/>
            <person name="Yu X."/>
            <person name="Liu D.K."/>
            <person name="Tu X.D."/>
            <person name="Liu B."/>
            <person name="Hao Y."/>
            <person name="Liao X.Y."/>
            <person name="Jiang Y.T."/>
            <person name="Sun W.H."/>
            <person name="Chen J."/>
            <person name="Chen Y.Q."/>
            <person name="Ai Y."/>
            <person name="Zhai J.W."/>
            <person name="Wu S.S."/>
            <person name="Zhou Z."/>
            <person name="Hsiao Y.Y."/>
            <person name="Wu W.L."/>
            <person name="Chen Y.Y."/>
            <person name="Lin Y.F."/>
            <person name="Hsu J.L."/>
            <person name="Li C.Y."/>
            <person name="Wang Z.W."/>
            <person name="Zhao X."/>
            <person name="Zhong W.Y."/>
            <person name="Ma X.K."/>
            <person name="Ma L."/>
            <person name="Huang J."/>
            <person name="Chen G.Z."/>
            <person name="Huang M.Z."/>
            <person name="Huang L."/>
            <person name="Peng D.H."/>
            <person name="Luo Y.B."/>
            <person name="Zou S.Q."/>
            <person name="Chen S.P."/>
            <person name="Lan S."/>
            <person name="Tsai W.C."/>
            <person name="Van de Peer Y."/>
            <person name="Liu Z.J."/>
        </authorList>
    </citation>
    <scope>NUCLEOTIDE SEQUENCE [LARGE SCALE GENOMIC DNA]</scope>
    <source>
        <strain evidence="5">Lor287</strain>
    </source>
</reference>
<dbReference type="Pfam" id="PF17814">
    <property type="entry name" value="LisH_TPL"/>
    <property type="match status" value="1"/>
</dbReference>
<accession>A0AAP0AW33</accession>
<dbReference type="InterPro" id="IPR006595">
    <property type="entry name" value="CTLH_C"/>
</dbReference>
<keyword evidence="2" id="KW-0677">Repeat</keyword>
<keyword evidence="6" id="KW-1185">Reference proteome</keyword>
<feature type="region of interest" description="Disordered" evidence="3">
    <location>
        <begin position="1"/>
        <end position="22"/>
    </location>
</feature>
<protein>
    <submittedName>
        <fullName evidence="5">Topless-related protein 1</fullName>
    </submittedName>
</protein>
<proteinExistence type="predicted"/>
<evidence type="ECO:0000313" key="6">
    <source>
        <dbReference type="Proteomes" id="UP001418222"/>
    </source>
</evidence>
<dbReference type="AlphaFoldDB" id="A0AAP0AW33"/>
<organism evidence="5 6">
    <name type="scientific">Platanthera zijinensis</name>
    <dbReference type="NCBI Taxonomy" id="2320716"/>
    <lineage>
        <taxon>Eukaryota</taxon>
        <taxon>Viridiplantae</taxon>
        <taxon>Streptophyta</taxon>
        <taxon>Embryophyta</taxon>
        <taxon>Tracheophyta</taxon>
        <taxon>Spermatophyta</taxon>
        <taxon>Magnoliopsida</taxon>
        <taxon>Liliopsida</taxon>
        <taxon>Asparagales</taxon>
        <taxon>Orchidaceae</taxon>
        <taxon>Orchidoideae</taxon>
        <taxon>Orchideae</taxon>
        <taxon>Orchidinae</taxon>
        <taxon>Platanthera</taxon>
    </lineage>
</organism>
<dbReference type="SMART" id="SM00668">
    <property type="entry name" value="CTLH"/>
    <property type="match status" value="1"/>
</dbReference>
<dbReference type="InterPro" id="IPR054532">
    <property type="entry name" value="TPL_SMU1_LisH-like"/>
</dbReference>
<dbReference type="PROSITE" id="PS50896">
    <property type="entry name" value="LISH"/>
    <property type="match status" value="1"/>
</dbReference>
<evidence type="ECO:0000259" key="4">
    <source>
        <dbReference type="PROSITE" id="PS50897"/>
    </source>
</evidence>
<evidence type="ECO:0000256" key="1">
    <source>
        <dbReference type="ARBA" id="ARBA00022574"/>
    </source>
</evidence>
<dbReference type="PROSITE" id="PS50897">
    <property type="entry name" value="CTLH"/>
    <property type="match status" value="1"/>
</dbReference>
<dbReference type="EMBL" id="JBBWWQ010000020">
    <property type="protein sequence ID" value="KAK8916782.1"/>
    <property type="molecule type" value="Genomic_DNA"/>
</dbReference>
<dbReference type="PANTHER" id="PTHR44083">
    <property type="entry name" value="TOPLESS-RELATED PROTEIN 1-RELATED"/>
    <property type="match status" value="1"/>
</dbReference>
<dbReference type="Proteomes" id="UP001418222">
    <property type="component" value="Unassembled WGS sequence"/>
</dbReference>
<dbReference type="Pfam" id="PF21889">
    <property type="entry name" value="TPR1-like_2nd"/>
    <property type="match status" value="2"/>
</dbReference>
<dbReference type="GO" id="GO:0006355">
    <property type="term" value="P:regulation of DNA-templated transcription"/>
    <property type="evidence" value="ECO:0007669"/>
    <property type="project" value="InterPro"/>
</dbReference>